<dbReference type="OrthoDB" id="2335338at2759"/>
<evidence type="ECO:0000256" key="3">
    <source>
        <dbReference type="PROSITE-ProRule" id="PRU00339"/>
    </source>
</evidence>
<dbReference type="EMBL" id="CAJVPV010007230">
    <property type="protein sequence ID" value="CAG8616369.1"/>
    <property type="molecule type" value="Genomic_DNA"/>
</dbReference>
<evidence type="ECO:0000256" key="1">
    <source>
        <dbReference type="ARBA" id="ARBA00022737"/>
    </source>
</evidence>
<dbReference type="Pfam" id="PF13432">
    <property type="entry name" value="TPR_16"/>
    <property type="match status" value="2"/>
</dbReference>
<feature type="repeat" description="TPR" evidence="3">
    <location>
        <begin position="580"/>
        <end position="613"/>
    </location>
</feature>
<feature type="coiled-coil region" evidence="4">
    <location>
        <begin position="552"/>
        <end position="579"/>
    </location>
</feature>
<feature type="repeat" description="TPR" evidence="3">
    <location>
        <begin position="619"/>
        <end position="652"/>
    </location>
</feature>
<keyword evidence="1" id="KW-0677">Repeat</keyword>
<feature type="repeat" description="TPR" evidence="3">
    <location>
        <begin position="512"/>
        <end position="545"/>
    </location>
</feature>
<keyword evidence="7" id="KW-1185">Reference proteome</keyword>
<feature type="region of interest" description="Disordered" evidence="5">
    <location>
        <begin position="15"/>
        <end position="58"/>
    </location>
</feature>
<dbReference type="Gene3D" id="1.25.40.10">
    <property type="entry name" value="Tetratricopeptide repeat domain"/>
    <property type="match status" value="6"/>
</dbReference>
<organism evidence="6 7">
    <name type="scientific">Acaulospora morrowiae</name>
    <dbReference type="NCBI Taxonomy" id="94023"/>
    <lineage>
        <taxon>Eukaryota</taxon>
        <taxon>Fungi</taxon>
        <taxon>Fungi incertae sedis</taxon>
        <taxon>Mucoromycota</taxon>
        <taxon>Glomeromycotina</taxon>
        <taxon>Glomeromycetes</taxon>
        <taxon>Diversisporales</taxon>
        <taxon>Acaulosporaceae</taxon>
        <taxon>Acaulospora</taxon>
    </lineage>
</organism>
<feature type="compositionally biased region" description="Basic and acidic residues" evidence="5">
    <location>
        <begin position="15"/>
        <end position="39"/>
    </location>
</feature>
<evidence type="ECO:0000256" key="4">
    <source>
        <dbReference type="SAM" id="Coils"/>
    </source>
</evidence>
<dbReference type="Proteomes" id="UP000789342">
    <property type="component" value="Unassembled WGS sequence"/>
</dbReference>
<proteinExistence type="predicted"/>
<evidence type="ECO:0000256" key="2">
    <source>
        <dbReference type="ARBA" id="ARBA00022803"/>
    </source>
</evidence>
<dbReference type="InterPro" id="IPR011990">
    <property type="entry name" value="TPR-like_helical_dom_sf"/>
</dbReference>
<dbReference type="PANTHER" id="PTHR44858:SF1">
    <property type="entry name" value="UDP-N-ACETYLGLUCOSAMINE--PEPTIDE N-ACETYLGLUCOSAMINYLTRANSFERASE SPINDLY-RELATED"/>
    <property type="match status" value="1"/>
</dbReference>
<accession>A0A9N9GPC8</accession>
<feature type="repeat" description="TPR" evidence="3">
    <location>
        <begin position="805"/>
        <end position="838"/>
    </location>
</feature>
<evidence type="ECO:0000313" key="7">
    <source>
        <dbReference type="Proteomes" id="UP000789342"/>
    </source>
</evidence>
<sequence>MSRYINPWLQKKNRESVEVRNDVTKKDEEDPDTKIKDSMNTEENNNSQSTKSPNKDRKSIRSLFSSKIPLSLHPIRIQSIKEIKSQRYSEALTLLDQLIELYSNNYYVLYDRALVYSKMGKNNLALKEVDKAIKSDPTRTDANYLCGEIHFALGNLEVARETFNKALTKDPDNPHAVNALKSRAILNKNVGKTKNAITDLEKYLMKINYSDRDSVFQCGKIYLDAKEYSEGLEFLMNIVRDDDTCELFILSGIFAQKMKKFELAAAYFNTAHEKNPDNSLVLVRRAKINFLTKDFSLALSDLETASSLGHKADSSFLRKRGKVYYELRQYNKALLDINGALELRKKSTTYTIRAKIFKMFNCVDRALSDLVKSLEMDPGNEKAKSLRLTYTESANRHNKQLDVLNAQLENAFDAKLLVKRARVYRSMKRYDDALNDLKNAALDDATVHIEYGEIYRNLSNFERSLYHLFIALDKDPQSDHIQRLLGRVYYYNNNFQYAKYFLKKSLAKNDFSSAYRYLGKTEMLLGDPSKAIENFNKALKSKPVDPDVLIERAEARAQLEEYEESLKDLDQAMEFSYENKVIYESKGLVYARLGRYQEALKCLNVSIAIHSKDNSSPSVSTFLVRAKILLRSNEYSSSLLDYNKVLELDPNNADALFNRGNLNLKICKYQEALDDFNNLLEKKKIIHESSDETLVDKQNVIKKLLCLKAESYYHLNRYEDAMFSLDAASKVSMHSRVSLSIDFSSIFPIHKECSYCSIHIPLLNAYVFRAIKEYEKALSYLNKILYPNLGCNDLEENEEYLNLKQRVLGLRGSIYCDLGKYEKALVDFDAVLENEDKDIQSWRVYCERSKILLHVGNEEKAWKDLKKVLIVDL</sequence>
<feature type="repeat" description="TPR" evidence="3">
    <location>
        <begin position="106"/>
        <end position="139"/>
    </location>
</feature>
<dbReference type="SMART" id="SM00028">
    <property type="entry name" value="TPR"/>
    <property type="match status" value="15"/>
</dbReference>
<feature type="repeat" description="TPR" evidence="3">
    <location>
        <begin position="314"/>
        <end position="347"/>
    </location>
</feature>
<feature type="repeat" description="TPR" evidence="3">
    <location>
        <begin position="445"/>
        <end position="478"/>
    </location>
</feature>
<gene>
    <name evidence="6" type="ORF">AMORRO_LOCUS8460</name>
</gene>
<evidence type="ECO:0000313" key="6">
    <source>
        <dbReference type="EMBL" id="CAG8616369.1"/>
    </source>
</evidence>
<dbReference type="InterPro" id="IPR050498">
    <property type="entry name" value="Ycf3"/>
</dbReference>
<dbReference type="PANTHER" id="PTHR44858">
    <property type="entry name" value="TETRATRICOPEPTIDE REPEAT PROTEIN 6"/>
    <property type="match status" value="1"/>
</dbReference>
<comment type="caution">
    <text evidence="6">The sequence shown here is derived from an EMBL/GenBank/DDBJ whole genome shotgun (WGS) entry which is preliminary data.</text>
</comment>
<name>A0A9N9GPC8_9GLOM</name>
<evidence type="ECO:0000256" key="5">
    <source>
        <dbReference type="SAM" id="MobiDB-lite"/>
    </source>
</evidence>
<dbReference type="SUPFAM" id="SSF48452">
    <property type="entry name" value="TPR-like"/>
    <property type="match status" value="4"/>
</dbReference>
<protein>
    <submittedName>
        <fullName evidence="6">10055_t:CDS:1</fullName>
    </submittedName>
</protein>
<keyword evidence="2 3" id="KW-0802">TPR repeat</keyword>
<dbReference type="InterPro" id="IPR019734">
    <property type="entry name" value="TPR_rpt"/>
</dbReference>
<dbReference type="Pfam" id="PF13414">
    <property type="entry name" value="TPR_11"/>
    <property type="match status" value="1"/>
</dbReference>
<dbReference type="PROSITE" id="PS50005">
    <property type="entry name" value="TPR"/>
    <property type="match status" value="8"/>
</dbReference>
<reference evidence="6" key="1">
    <citation type="submission" date="2021-06" db="EMBL/GenBank/DDBJ databases">
        <authorList>
            <person name="Kallberg Y."/>
            <person name="Tangrot J."/>
            <person name="Rosling A."/>
        </authorList>
    </citation>
    <scope>NUCLEOTIDE SEQUENCE</scope>
    <source>
        <strain evidence="6">CL551</strain>
    </source>
</reference>
<feature type="repeat" description="TPR" evidence="3">
    <location>
        <begin position="140"/>
        <end position="173"/>
    </location>
</feature>
<dbReference type="AlphaFoldDB" id="A0A9N9GPC8"/>
<keyword evidence="4" id="KW-0175">Coiled coil</keyword>
<feature type="compositionally biased region" description="Polar residues" evidence="5">
    <location>
        <begin position="41"/>
        <end position="52"/>
    </location>
</feature>